<dbReference type="Pfam" id="PF01648">
    <property type="entry name" value="ACPS"/>
    <property type="match status" value="1"/>
</dbReference>
<name>A0A2T0UTY2_9MICO</name>
<evidence type="ECO:0000256" key="1">
    <source>
        <dbReference type="ARBA" id="ARBA00010990"/>
    </source>
</evidence>
<dbReference type="AlphaFoldDB" id="A0A2T0UTY2"/>
<dbReference type="InterPro" id="IPR008278">
    <property type="entry name" value="4-PPantetheinyl_Trfase_dom"/>
</dbReference>
<dbReference type="GO" id="GO:0019878">
    <property type="term" value="P:lysine biosynthetic process via aminoadipic acid"/>
    <property type="evidence" value="ECO:0007669"/>
    <property type="project" value="TreeGrafter"/>
</dbReference>
<organism evidence="4 5">
    <name type="scientific">Knoellia remsis</name>
    <dbReference type="NCBI Taxonomy" id="407159"/>
    <lineage>
        <taxon>Bacteria</taxon>
        <taxon>Bacillati</taxon>
        <taxon>Actinomycetota</taxon>
        <taxon>Actinomycetes</taxon>
        <taxon>Micrococcales</taxon>
        <taxon>Intrasporangiaceae</taxon>
        <taxon>Knoellia</taxon>
    </lineage>
</organism>
<dbReference type="Gene3D" id="3.90.470.20">
    <property type="entry name" value="4'-phosphopantetheinyl transferase domain"/>
    <property type="match status" value="2"/>
</dbReference>
<dbReference type="Proteomes" id="UP000237822">
    <property type="component" value="Unassembled WGS sequence"/>
</dbReference>
<dbReference type="OrthoDB" id="190168at2"/>
<dbReference type="InterPro" id="IPR037143">
    <property type="entry name" value="4-PPantetheinyl_Trfase_dom_sf"/>
</dbReference>
<dbReference type="RefSeq" id="WP_106296954.1">
    <property type="nucleotide sequence ID" value="NZ_PVTI01000006.1"/>
</dbReference>
<evidence type="ECO:0000313" key="5">
    <source>
        <dbReference type="Proteomes" id="UP000237822"/>
    </source>
</evidence>
<dbReference type="PANTHER" id="PTHR12215:SF10">
    <property type="entry name" value="L-AMINOADIPATE-SEMIALDEHYDE DEHYDROGENASE-PHOSPHOPANTETHEINYL TRANSFERASE"/>
    <property type="match status" value="1"/>
</dbReference>
<keyword evidence="2 4" id="KW-0808">Transferase</keyword>
<dbReference type="GO" id="GO:0005829">
    <property type="term" value="C:cytosol"/>
    <property type="evidence" value="ECO:0007669"/>
    <property type="project" value="TreeGrafter"/>
</dbReference>
<comment type="caution">
    <text evidence="4">The sequence shown here is derived from an EMBL/GenBank/DDBJ whole genome shotgun (WGS) entry which is preliminary data.</text>
</comment>
<proteinExistence type="inferred from homology"/>
<dbReference type="GO" id="GO:0000287">
    <property type="term" value="F:magnesium ion binding"/>
    <property type="evidence" value="ECO:0007669"/>
    <property type="project" value="InterPro"/>
</dbReference>
<dbReference type="SUPFAM" id="SSF56214">
    <property type="entry name" value="4'-phosphopantetheinyl transferase"/>
    <property type="match status" value="2"/>
</dbReference>
<accession>A0A2T0UTY2</accession>
<evidence type="ECO:0000256" key="2">
    <source>
        <dbReference type="ARBA" id="ARBA00022679"/>
    </source>
</evidence>
<keyword evidence="5" id="KW-1185">Reference proteome</keyword>
<comment type="similarity">
    <text evidence="1">Belongs to the P-Pant transferase superfamily. Gsp/Sfp/HetI/AcpT family.</text>
</comment>
<dbReference type="InterPro" id="IPR050559">
    <property type="entry name" value="P-Pant_transferase_sf"/>
</dbReference>
<dbReference type="GO" id="GO:0008897">
    <property type="term" value="F:holo-[acyl-carrier-protein] synthase activity"/>
    <property type="evidence" value="ECO:0007669"/>
    <property type="project" value="InterPro"/>
</dbReference>
<dbReference type="PANTHER" id="PTHR12215">
    <property type="entry name" value="PHOSPHOPANTETHEINE TRANSFERASE"/>
    <property type="match status" value="1"/>
</dbReference>
<reference evidence="4 5" key="1">
    <citation type="submission" date="2018-03" db="EMBL/GenBank/DDBJ databases">
        <title>Genomic Encyclopedia of Archaeal and Bacterial Type Strains, Phase II (KMG-II): from individual species to whole genera.</title>
        <authorList>
            <person name="Goeker M."/>
        </authorList>
    </citation>
    <scope>NUCLEOTIDE SEQUENCE [LARGE SCALE GENOMIC DNA]</scope>
    <source>
        <strain evidence="4 5">ATCC BAA-1496</strain>
    </source>
</reference>
<protein>
    <submittedName>
        <fullName evidence="4">4'-phosphopantetheinyl transferase</fullName>
    </submittedName>
</protein>
<dbReference type="EMBL" id="PVTI01000006">
    <property type="protein sequence ID" value="PRY61354.1"/>
    <property type="molecule type" value="Genomic_DNA"/>
</dbReference>
<evidence type="ECO:0000259" key="3">
    <source>
        <dbReference type="Pfam" id="PF01648"/>
    </source>
</evidence>
<feature type="domain" description="4'-phosphopantetheinyl transferase" evidence="3">
    <location>
        <begin position="106"/>
        <end position="189"/>
    </location>
</feature>
<evidence type="ECO:0000313" key="4">
    <source>
        <dbReference type="EMBL" id="PRY61354.1"/>
    </source>
</evidence>
<gene>
    <name evidence="4" type="ORF">BCF74_106105</name>
</gene>
<sequence>MSSVVIRATPVVDDARLLDLLDDGERERADRRRDPNPFVTAHALLRRLVADETGADPRAIEFEKRCATCGTDKHGKPHVVGHRDLFVSVSYGERAAVAAVTRLGEVGVDVEDFASTDFDGFPSVTLDASEQGYFADLTGNDLLAARATTWARKEAILKATGHGLVVDPSEVLVSAPDVPAELLEWKAKEHPPGPTQVRDVSMPWPDHRAAVAVLTDRELDLDVHTA</sequence>